<comment type="catalytic activity">
    <reaction evidence="1 11">
        <text>5-(2-hydroxyethyl)-4-methylthiazole + ATP = 4-methyl-5-(2-phosphooxyethyl)-thiazole + ADP + H(+)</text>
        <dbReference type="Rhea" id="RHEA:24212"/>
        <dbReference type="ChEBI" id="CHEBI:15378"/>
        <dbReference type="ChEBI" id="CHEBI:17957"/>
        <dbReference type="ChEBI" id="CHEBI:30616"/>
        <dbReference type="ChEBI" id="CHEBI:58296"/>
        <dbReference type="ChEBI" id="CHEBI:456216"/>
        <dbReference type="EC" id="2.7.1.50"/>
    </reaction>
</comment>
<keyword evidence="10 11" id="KW-0784">Thiamine biosynthesis</keyword>
<comment type="pathway">
    <text evidence="3 11">Cofactor biosynthesis; thiamine diphosphate biosynthesis; 4-methyl-5-(2-phosphoethyl)-thiazole from 5-(2-hydroxyethyl)-4-methylthiazole: step 1/1.</text>
</comment>
<dbReference type="SUPFAM" id="SSF53613">
    <property type="entry name" value="Ribokinase-like"/>
    <property type="match status" value="1"/>
</dbReference>
<protein>
    <recommendedName>
        <fullName evidence="11">Hydroxyethylthiazole kinase</fullName>
        <ecNumber evidence="11">2.7.1.50</ecNumber>
    </recommendedName>
    <alternativeName>
        <fullName evidence="11">4-methyl-5-beta-hydroxyethylthiazole kinase</fullName>
        <shortName evidence="11">TH kinase</shortName>
        <shortName evidence="11">Thz kinase</shortName>
    </alternativeName>
</protein>
<dbReference type="OrthoDB" id="8909021at2"/>
<dbReference type="EMBL" id="QFFM01000019">
    <property type="protein sequence ID" value="PWG64214.1"/>
    <property type="molecule type" value="Genomic_DNA"/>
</dbReference>
<feature type="binding site" evidence="11">
    <location>
        <position position="73"/>
    </location>
    <ligand>
        <name>substrate</name>
    </ligand>
</feature>
<evidence type="ECO:0000256" key="10">
    <source>
        <dbReference type="ARBA" id="ARBA00022977"/>
    </source>
</evidence>
<evidence type="ECO:0000256" key="8">
    <source>
        <dbReference type="ARBA" id="ARBA00022840"/>
    </source>
</evidence>
<comment type="cofactor">
    <cofactor evidence="2 11">
        <name>Mg(2+)</name>
        <dbReference type="ChEBI" id="CHEBI:18420"/>
    </cofactor>
</comment>
<evidence type="ECO:0000256" key="6">
    <source>
        <dbReference type="ARBA" id="ARBA00022741"/>
    </source>
</evidence>
<evidence type="ECO:0000256" key="3">
    <source>
        <dbReference type="ARBA" id="ARBA00004868"/>
    </source>
</evidence>
<evidence type="ECO:0000256" key="12">
    <source>
        <dbReference type="SAM" id="MobiDB-lite"/>
    </source>
</evidence>
<gene>
    <name evidence="11" type="primary">thiM</name>
    <name evidence="13" type="ORF">DF196_09280</name>
</gene>
<dbReference type="Gene3D" id="3.40.1190.20">
    <property type="match status" value="1"/>
</dbReference>
<dbReference type="PIRSF" id="PIRSF000513">
    <property type="entry name" value="Thz_kinase"/>
    <property type="match status" value="1"/>
</dbReference>
<feature type="binding site" evidence="11">
    <location>
        <position position="237"/>
    </location>
    <ligand>
        <name>substrate</name>
    </ligand>
</feature>
<dbReference type="Proteomes" id="UP000245876">
    <property type="component" value="Unassembled WGS sequence"/>
</dbReference>
<dbReference type="PRINTS" id="PR01099">
    <property type="entry name" value="HYETHTZKNASE"/>
</dbReference>
<keyword evidence="8 11" id="KW-0067">ATP-binding</keyword>
<dbReference type="CDD" id="cd01170">
    <property type="entry name" value="THZ_kinase"/>
    <property type="match status" value="1"/>
</dbReference>
<reference evidence="13 14" key="1">
    <citation type="journal article" date="2018" name="Int. J. Syst. Evol. Microbiol.">
        <title>Bifidobacterium callitrichidarum sp. nov. from the faeces of the emperor tamarin (Saguinus imperator).</title>
        <authorList>
            <person name="Modesto M."/>
            <person name="Michelini S."/>
            <person name="Sansosti M.C."/>
            <person name="De Filippo C."/>
            <person name="Cavalieri D."/>
            <person name="Qvirist L."/>
            <person name="Andlid T."/>
            <person name="Spiezio C."/>
            <person name="Sandri C."/>
            <person name="Pascarelli S."/>
            <person name="Sgorbati B."/>
            <person name="Mattarelli P."/>
        </authorList>
    </citation>
    <scope>NUCLEOTIDE SEQUENCE [LARGE SCALE GENOMIC DNA]</scope>
    <source>
        <strain evidence="13 14">TRI 5</strain>
    </source>
</reference>
<evidence type="ECO:0000256" key="9">
    <source>
        <dbReference type="ARBA" id="ARBA00022842"/>
    </source>
</evidence>
<evidence type="ECO:0000256" key="2">
    <source>
        <dbReference type="ARBA" id="ARBA00001946"/>
    </source>
</evidence>
<keyword evidence="6 11" id="KW-0547">Nucleotide-binding</keyword>
<organism evidence="13 14">
    <name type="scientific">Bifidobacterium callitrichidarum</name>
    <dbReference type="NCBI Taxonomy" id="2052941"/>
    <lineage>
        <taxon>Bacteria</taxon>
        <taxon>Bacillati</taxon>
        <taxon>Actinomycetota</taxon>
        <taxon>Actinomycetes</taxon>
        <taxon>Bifidobacteriales</taxon>
        <taxon>Bifidobacteriaceae</taxon>
        <taxon>Bifidobacterium</taxon>
    </lineage>
</organism>
<dbReference type="GO" id="GO:0000287">
    <property type="term" value="F:magnesium ion binding"/>
    <property type="evidence" value="ECO:0007669"/>
    <property type="project" value="UniProtKB-UniRule"/>
</dbReference>
<keyword evidence="14" id="KW-1185">Reference proteome</keyword>
<dbReference type="GO" id="GO:0004417">
    <property type="term" value="F:hydroxyethylthiazole kinase activity"/>
    <property type="evidence" value="ECO:0007669"/>
    <property type="project" value="UniProtKB-UniRule"/>
</dbReference>
<dbReference type="EC" id="2.7.1.50" evidence="11"/>
<evidence type="ECO:0000256" key="4">
    <source>
        <dbReference type="ARBA" id="ARBA00022679"/>
    </source>
</evidence>
<name>A0A2U2N5F3_9BIFI</name>
<dbReference type="GO" id="GO:0009228">
    <property type="term" value="P:thiamine biosynthetic process"/>
    <property type="evidence" value="ECO:0007669"/>
    <property type="project" value="UniProtKB-KW"/>
</dbReference>
<evidence type="ECO:0000313" key="13">
    <source>
        <dbReference type="EMBL" id="PWG64214.1"/>
    </source>
</evidence>
<accession>A0A2U2N5F3</accession>
<comment type="function">
    <text evidence="11">Catalyzes the phosphorylation of the hydroxyl group of 4-methyl-5-beta-hydroxyethylthiazole (THZ).</text>
</comment>
<evidence type="ECO:0000313" key="14">
    <source>
        <dbReference type="Proteomes" id="UP000245876"/>
    </source>
</evidence>
<dbReference type="HAMAP" id="MF_00228">
    <property type="entry name" value="Thz_kinase"/>
    <property type="match status" value="1"/>
</dbReference>
<dbReference type="Pfam" id="PF02110">
    <property type="entry name" value="HK"/>
    <property type="match status" value="1"/>
</dbReference>
<keyword evidence="7 11" id="KW-0418">Kinase</keyword>
<feature type="region of interest" description="Disordered" evidence="12">
    <location>
        <begin position="1"/>
        <end position="24"/>
    </location>
</feature>
<dbReference type="UniPathway" id="UPA00060">
    <property type="reaction ID" value="UER00139"/>
</dbReference>
<evidence type="ECO:0000256" key="1">
    <source>
        <dbReference type="ARBA" id="ARBA00001771"/>
    </source>
</evidence>
<evidence type="ECO:0000256" key="5">
    <source>
        <dbReference type="ARBA" id="ARBA00022723"/>
    </source>
</evidence>
<dbReference type="AlphaFoldDB" id="A0A2U2N5F3"/>
<comment type="caution">
    <text evidence="13">The sequence shown here is derived from an EMBL/GenBank/DDBJ whole genome shotgun (WGS) entry which is preliminary data.</text>
</comment>
<dbReference type="InterPro" id="IPR029056">
    <property type="entry name" value="Ribokinase-like"/>
</dbReference>
<feature type="binding site" evidence="11">
    <location>
        <position position="148"/>
    </location>
    <ligand>
        <name>ATP</name>
        <dbReference type="ChEBI" id="CHEBI:30616"/>
    </ligand>
</feature>
<keyword evidence="9 11" id="KW-0460">Magnesium</keyword>
<dbReference type="InterPro" id="IPR000417">
    <property type="entry name" value="Hyethyz_kinase"/>
</dbReference>
<keyword evidence="4 11" id="KW-0808">Transferase</keyword>
<dbReference type="RefSeq" id="WP_109057553.1">
    <property type="nucleotide sequence ID" value="NZ_QFFM01000019.1"/>
</dbReference>
<evidence type="ECO:0000256" key="7">
    <source>
        <dbReference type="ARBA" id="ARBA00022777"/>
    </source>
</evidence>
<evidence type="ECO:0000256" key="11">
    <source>
        <dbReference type="HAMAP-Rule" id="MF_00228"/>
    </source>
</evidence>
<feature type="binding site" evidence="11">
    <location>
        <position position="210"/>
    </location>
    <ligand>
        <name>ATP</name>
        <dbReference type="ChEBI" id="CHEBI:30616"/>
    </ligand>
</feature>
<dbReference type="GO" id="GO:0005524">
    <property type="term" value="F:ATP binding"/>
    <property type="evidence" value="ECO:0007669"/>
    <property type="project" value="UniProtKB-UniRule"/>
</dbReference>
<sequence length="307" mass="31744">MSDDSHVHCGTSNPVNDSAHTDGQPDLTALRASIAQAVRNVKDRTPLAQSFTNFVTINLVANAQLAAGGTAAMSFLPDDVIDTASISGADYINVGTLLPFYAEALPQIARAFHKSGHKWVLDPVAAGIGRTRTEILRAFRAAPPTIVRGNASEIIALTNMWGLAAVDGETSRPAGGESVDEVDAAVEPAKRLARFLADSAPEGKAAVAVSGAVDLVTDGERVYRLPGGSALMAKITGAGCSLGGVTATYLAVAEPLTAALAASLLYNRAAEVAEAKAEGPGSFQVHLLDALWNLTPEQVAASEILTY</sequence>
<proteinExistence type="inferred from homology"/>
<keyword evidence="5 11" id="KW-0479">Metal-binding</keyword>
<comment type="similarity">
    <text evidence="11">Belongs to the Thz kinase family.</text>
</comment>
<dbReference type="GO" id="GO:0009229">
    <property type="term" value="P:thiamine diphosphate biosynthetic process"/>
    <property type="evidence" value="ECO:0007669"/>
    <property type="project" value="UniProtKB-UniRule"/>
</dbReference>